<accession>A0A6J4SCK2</accession>
<sequence length="41" mass="4687">MLRAALRTPKNRPRLRITPGREPPARGMAVALLHVDRRRSV</sequence>
<evidence type="ECO:0000313" key="2">
    <source>
        <dbReference type="EMBL" id="CAA9490655.1"/>
    </source>
</evidence>
<dbReference type="EMBL" id="CADCVR010000042">
    <property type="protein sequence ID" value="CAA9490655.1"/>
    <property type="molecule type" value="Genomic_DNA"/>
</dbReference>
<proteinExistence type="predicted"/>
<name>A0A6J4SCK2_9ACTN</name>
<reference evidence="2" key="1">
    <citation type="submission" date="2020-02" db="EMBL/GenBank/DDBJ databases">
        <authorList>
            <person name="Meier V. D."/>
        </authorList>
    </citation>
    <scope>NUCLEOTIDE SEQUENCE</scope>
    <source>
        <strain evidence="2">AVDCRST_MAG53</strain>
    </source>
</reference>
<gene>
    <name evidence="2" type="ORF">AVDCRST_MAG53-1587</name>
</gene>
<dbReference type="AlphaFoldDB" id="A0A6J4SCK2"/>
<feature type="region of interest" description="Disordered" evidence="1">
    <location>
        <begin position="1"/>
        <end position="24"/>
    </location>
</feature>
<evidence type="ECO:0000256" key="1">
    <source>
        <dbReference type="SAM" id="MobiDB-lite"/>
    </source>
</evidence>
<protein>
    <submittedName>
        <fullName evidence="2">Uncharacterized protein</fullName>
    </submittedName>
</protein>
<organism evidence="2">
    <name type="scientific">uncultured Solirubrobacteraceae bacterium</name>
    <dbReference type="NCBI Taxonomy" id="1162706"/>
    <lineage>
        <taxon>Bacteria</taxon>
        <taxon>Bacillati</taxon>
        <taxon>Actinomycetota</taxon>
        <taxon>Thermoleophilia</taxon>
        <taxon>Solirubrobacterales</taxon>
        <taxon>Solirubrobacteraceae</taxon>
        <taxon>environmental samples</taxon>
    </lineage>
</organism>